<evidence type="ECO:0000313" key="3">
    <source>
        <dbReference type="Proteomes" id="UP000003155"/>
    </source>
</evidence>
<dbReference type="AlphaFoldDB" id="F0H759"/>
<name>F0H759_9BACT</name>
<dbReference type="Proteomes" id="UP000003155">
    <property type="component" value="Unassembled WGS sequence"/>
</dbReference>
<protein>
    <submittedName>
        <fullName evidence="2">Conserved domain protein</fullName>
    </submittedName>
</protein>
<feature type="region of interest" description="Disordered" evidence="1">
    <location>
        <begin position="43"/>
        <end position="68"/>
    </location>
</feature>
<accession>F0H759</accession>
<evidence type="ECO:0000313" key="2">
    <source>
        <dbReference type="EMBL" id="EGC86331.1"/>
    </source>
</evidence>
<evidence type="ECO:0000256" key="1">
    <source>
        <dbReference type="SAM" id="MobiDB-lite"/>
    </source>
</evidence>
<proteinExistence type="predicted"/>
<reference evidence="2 3" key="1">
    <citation type="submission" date="2011-02" db="EMBL/GenBank/DDBJ databases">
        <authorList>
            <person name="Durkin A.S."/>
            <person name="Madupu R."/>
            <person name="Torralba M."/>
            <person name="Gillis M."/>
            <person name="Methe B."/>
            <person name="Sutton G."/>
            <person name="Nelson K.E."/>
        </authorList>
    </citation>
    <scope>NUCLEOTIDE SEQUENCE [LARGE SCALE GENOMIC DNA]</scope>
    <source>
        <strain evidence="2 3">CRIS 18C-A</strain>
    </source>
</reference>
<sequence length="68" mass="7354">MPFLLGGCLGWHHSVVKEGYVFPLILQSCRGNIHYWSSSGCSSRQNVSDNSMKAEAPGGLKKKEGCAV</sequence>
<gene>
    <name evidence="2" type="ORF">HMPREF9303_1289</name>
</gene>
<keyword evidence="3" id="KW-1185">Reference proteome</keyword>
<comment type="caution">
    <text evidence="2">The sequence shown here is derived from an EMBL/GenBank/DDBJ whole genome shotgun (WGS) entry which is preliminary data.</text>
</comment>
<dbReference type="EMBL" id="AEXO01000067">
    <property type="protein sequence ID" value="EGC86331.1"/>
    <property type="molecule type" value="Genomic_DNA"/>
</dbReference>
<organism evidence="2 3">
    <name type="scientific">Prevotella denticola CRIS 18C-A</name>
    <dbReference type="NCBI Taxonomy" id="944557"/>
    <lineage>
        <taxon>Bacteria</taxon>
        <taxon>Pseudomonadati</taxon>
        <taxon>Bacteroidota</taxon>
        <taxon>Bacteroidia</taxon>
        <taxon>Bacteroidales</taxon>
        <taxon>Prevotellaceae</taxon>
        <taxon>Prevotella</taxon>
    </lineage>
</organism>